<name>A0A645F639_9ZZZZ</name>
<sequence>MFVKERTFSVPLADMVPPIIPMASYALSENESTLLLITGSASNDMAKGVMLLEPIVVLEIAGFDVPSR</sequence>
<organism evidence="1">
    <name type="scientific">bioreactor metagenome</name>
    <dbReference type="NCBI Taxonomy" id="1076179"/>
    <lineage>
        <taxon>unclassified sequences</taxon>
        <taxon>metagenomes</taxon>
        <taxon>ecological metagenomes</taxon>
    </lineage>
</organism>
<comment type="caution">
    <text evidence="1">The sequence shown here is derived from an EMBL/GenBank/DDBJ whole genome shotgun (WGS) entry which is preliminary data.</text>
</comment>
<gene>
    <name evidence="1" type="ORF">SDC9_156384</name>
</gene>
<protein>
    <submittedName>
        <fullName evidence="1">Uncharacterized protein</fullName>
    </submittedName>
</protein>
<reference evidence="1" key="1">
    <citation type="submission" date="2019-08" db="EMBL/GenBank/DDBJ databases">
        <authorList>
            <person name="Kucharzyk K."/>
            <person name="Murdoch R.W."/>
            <person name="Higgins S."/>
            <person name="Loffler F."/>
        </authorList>
    </citation>
    <scope>NUCLEOTIDE SEQUENCE</scope>
</reference>
<evidence type="ECO:0000313" key="1">
    <source>
        <dbReference type="EMBL" id="MPN09096.1"/>
    </source>
</evidence>
<proteinExistence type="predicted"/>
<dbReference type="EMBL" id="VSSQ01055191">
    <property type="protein sequence ID" value="MPN09096.1"/>
    <property type="molecule type" value="Genomic_DNA"/>
</dbReference>
<accession>A0A645F639</accession>
<dbReference type="AlphaFoldDB" id="A0A645F639"/>